<evidence type="ECO:0000313" key="32">
    <source>
        <dbReference type="EMBL" id="QGA64239.1"/>
    </source>
</evidence>
<evidence type="ECO:0000256" key="2">
    <source>
        <dbReference type="ARBA" id="ARBA00004533"/>
    </source>
</evidence>
<dbReference type="GO" id="GO:0009002">
    <property type="term" value="F:serine-type D-Ala-D-Ala carboxypeptidase activity"/>
    <property type="evidence" value="ECO:0007669"/>
    <property type="project" value="UniProtKB-EC"/>
</dbReference>
<keyword evidence="8" id="KW-0997">Cell inner membrane</keyword>
<dbReference type="EMBL" id="CP045699">
    <property type="protein sequence ID" value="QGA64239.1"/>
    <property type="molecule type" value="Genomic_DNA"/>
</dbReference>
<evidence type="ECO:0000256" key="24">
    <source>
        <dbReference type="NCBIfam" id="TIGR02071"/>
    </source>
</evidence>
<evidence type="ECO:0000313" key="33">
    <source>
        <dbReference type="Proteomes" id="UP000348942"/>
    </source>
</evidence>
<evidence type="ECO:0000256" key="12">
    <source>
        <dbReference type="ARBA" id="ARBA00022679"/>
    </source>
</evidence>
<dbReference type="InterPro" id="IPR023346">
    <property type="entry name" value="Lysozyme-like_dom_sf"/>
</dbReference>
<dbReference type="GO" id="GO:0008360">
    <property type="term" value="P:regulation of cell shape"/>
    <property type="evidence" value="ECO:0007669"/>
    <property type="project" value="UniProtKB-UniRule"/>
</dbReference>
<evidence type="ECO:0000256" key="26">
    <source>
        <dbReference type="PIRSR" id="PIRSR002799-1"/>
    </source>
</evidence>
<evidence type="ECO:0000256" key="16">
    <source>
        <dbReference type="ARBA" id="ARBA00023136"/>
    </source>
</evidence>
<accession>A0A5Q0TG20</accession>
<dbReference type="InterPro" id="IPR028166">
    <property type="entry name" value="UB2H"/>
</dbReference>
<keyword evidence="15 25" id="KW-0573">Peptidoglycan synthesis</keyword>
<evidence type="ECO:0000256" key="7">
    <source>
        <dbReference type="ARBA" id="ARBA00022475"/>
    </source>
</evidence>
<keyword evidence="13" id="KW-0378">Hydrolase</keyword>
<evidence type="ECO:0000259" key="30">
    <source>
        <dbReference type="Pfam" id="PF00912"/>
    </source>
</evidence>
<keyword evidence="10" id="KW-0645">Protease</keyword>
<dbReference type="GO" id="GO:0009274">
    <property type="term" value="C:peptidoglycan-based cell wall"/>
    <property type="evidence" value="ECO:0007669"/>
    <property type="project" value="UniProtKB-UniRule"/>
</dbReference>
<dbReference type="FunFam" id="3.40.710.10:FF:000006">
    <property type="entry name" value="Penicillin-binding protein 1B"/>
    <property type="match status" value="1"/>
</dbReference>
<evidence type="ECO:0000256" key="25">
    <source>
        <dbReference type="PIRNR" id="PIRNR002799"/>
    </source>
</evidence>
<dbReference type="PANTHER" id="PTHR32282">
    <property type="entry name" value="BINDING PROTEIN TRANSPEPTIDASE, PUTATIVE-RELATED"/>
    <property type="match status" value="1"/>
</dbReference>
<dbReference type="InterPro" id="IPR011813">
    <property type="entry name" value="PBP_1b"/>
</dbReference>
<comment type="catalytic activity">
    <reaction evidence="22">
        <text>[GlcNAc-(1-&gt;4)-Mur2Ac(oyl-L-Ala-gamma-D-Glu-L-Lys-D-Ala-D-Ala)](n)-di-trans,octa-cis-undecaprenyl diphosphate + beta-D-GlcNAc-(1-&gt;4)-Mur2Ac(oyl-L-Ala-gamma-D-Glu-L-Lys-D-Ala-D-Ala)-di-trans,octa-cis-undecaprenyl diphosphate = [GlcNAc-(1-&gt;4)-Mur2Ac(oyl-L-Ala-gamma-D-Glu-L-Lys-D-Ala-D-Ala)](n+1)-di-trans,octa-cis-undecaprenyl diphosphate + di-trans,octa-cis-undecaprenyl diphosphate + H(+)</text>
        <dbReference type="Rhea" id="RHEA:23708"/>
        <dbReference type="Rhea" id="RHEA-COMP:9602"/>
        <dbReference type="Rhea" id="RHEA-COMP:9603"/>
        <dbReference type="ChEBI" id="CHEBI:15378"/>
        <dbReference type="ChEBI" id="CHEBI:58405"/>
        <dbReference type="ChEBI" id="CHEBI:60033"/>
        <dbReference type="ChEBI" id="CHEBI:78435"/>
        <dbReference type="EC" id="2.4.99.28"/>
    </reaction>
</comment>
<evidence type="ECO:0000256" key="1">
    <source>
        <dbReference type="ARBA" id="ARBA00002624"/>
    </source>
</evidence>
<evidence type="ECO:0000256" key="17">
    <source>
        <dbReference type="ARBA" id="ARBA00023251"/>
    </source>
</evidence>
<name>A0A5Q0TG20_9VIBR</name>
<dbReference type="InterPro" id="IPR001264">
    <property type="entry name" value="Glyco_trans_51"/>
</dbReference>
<dbReference type="GO" id="GO:0009252">
    <property type="term" value="P:peptidoglycan biosynthetic process"/>
    <property type="evidence" value="ECO:0007669"/>
    <property type="project" value="UniProtKB-UniRule"/>
</dbReference>
<dbReference type="GO" id="GO:0046677">
    <property type="term" value="P:response to antibiotic"/>
    <property type="evidence" value="ECO:0007669"/>
    <property type="project" value="UniProtKB-UniRule"/>
</dbReference>
<sequence>MTTPKKSTTTTAKRKSKTTTSTRKAGPARGRKTKPKKPKKTLLKKLWSIGWKLGLVFIAFMVAAGFYFNNVVTQRFSGQLFELPTVVYARVLNLAPGTEISVAKLRQELDVLNYRKVANPMREGEYSASSTKIELIRRPFDFENGPEPARHVMLYFKGNELSRIQSLDSKADLGFLRIEPKMLGMLEAKKSETRLFLKREQFPEAMVQALLSTEDRNFYHHGGVSPVAIARAFVVNLKAGRAVQGGSTLTQQLAKNLFLSSEKTFWRKFKEAYIAMILDHRFSKDRILEAYLNEVYLGQNGGEAIHGFALASRYYFGQPLQELRIDQLAMLVGMVKGPSYYNPVRRPELTQERRDLVLELMMRQNILSPTQYNDAATRPLDLQKNPHLGRRQPAYFEQLQIELKDKVGDKFKADTGLRLFTTLDPVSQSYLEASVKRTLPKLEKRSGKGLETAVVAVDRQTGEIRAMVGGRQAGYDGFNRALSASRQIGSLAKPSVYLTALEQSDKYNLATTLPDRPITLTNKQGKKWSPKNYDRKFRGEVPLYQAMAKSLNVPTVNLGMQVGIPAVMDTLEKLGVDRQEIRPVPSMFLGSYSLTPYQVAQMFQTITNSGKRARLTALRNVTDVDGNVLYQSVPKASQQVPQQAAWLTTYIMKRVVSEGTSRYLQSKYGWATLAAKTGTSNDLRDSWFVGVDGREVVTIWTGRDDNKPTKLTGASGSLRIYADYLSQRAPEKLTLPWPKNIATDHFDATSAGGYEQDCSGNIDLPMWDKNGEIKDKCNNSPKRWIKDLFSL</sequence>
<dbReference type="InterPro" id="IPR012338">
    <property type="entry name" value="Beta-lactam/transpept-like"/>
</dbReference>
<keyword evidence="12 25" id="KW-0808">Transferase</keyword>
<keyword evidence="7" id="KW-1003">Cell membrane</keyword>
<evidence type="ECO:0000256" key="3">
    <source>
        <dbReference type="ARBA" id="ARBA00004752"/>
    </source>
</evidence>
<dbReference type="GO" id="GO:0005886">
    <property type="term" value="C:plasma membrane"/>
    <property type="evidence" value="ECO:0007669"/>
    <property type="project" value="UniProtKB-SubCell"/>
</dbReference>
<feature type="compositionally biased region" description="Low complexity" evidence="27">
    <location>
        <begin position="1"/>
        <end position="11"/>
    </location>
</feature>
<dbReference type="SUPFAM" id="SSF53955">
    <property type="entry name" value="Lysozyme-like"/>
    <property type="match status" value="1"/>
</dbReference>
<evidence type="ECO:0000256" key="18">
    <source>
        <dbReference type="ARBA" id="ARBA00023268"/>
    </source>
</evidence>
<feature type="active site" description="Proton donor; for transglycosylase activity" evidence="26">
    <location>
        <position position="214"/>
    </location>
</feature>
<keyword evidence="33" id="KW-1185">Reference proteome</keyword>
<dbReference type="InterPro" id="IPR001460">
    <property type="entry name" value="PCN-bd_Tpept"/>
</dbReference>
<dbReference type="PIRSF" id="PIRSF002799">
    <property type="entry name" value="PBP_1b"/>
    <property type="match status" value="1"/>
</dbReference>
<dbReference type="GO" id="GO:0030288">
    <property type="term" value="C:outer membrane-bounded periplasmic space"/>
    <property type="evidence" value="ECO:0007669"/>
    <property type="project" value="TreeGrafter"/>
</dbReference>
<keyword evidence="9" id="KW-0121">Carboxypeptidase</keyword>
<dbReference type="GO" id="GO:0008955">
    <property type="term" value="F:peptidoglycan glycosyltransferase activity"/>
    <property type="evidence" value="ECO:0007669"/>
    <property type="project" value="UniProtKB-UniRule"/>
</dbReference>
<evidence type="ECO:0000256" key="21">
    <source>
        <dbReference type="ARBA" id="ARBA00034000"/>
    </source>
</evidence>
<evidence type="ECO:0000256" key="27">
    <source>
        <dbReference type="SAM" id="MobiDB-lite"/>
    </source>
</evidence>
<dbReference type="GO" id="GO:0071555">
    <property type="term" value="P:cell wall organization"/>
    <property type="evidence" value="ECO:0007669"/>
    <property type="project" value="UniProtKB-UniRule"/>
</dbReference>
<dbReference type="NCBIfam" id="TIGR02071">
    <property type="entry name" value="PBP_1b"/>
    <property type="match status" value="1"/>
</dbReference>
<dbReference type="Pfam" id="PF00912">
    <property type="entry name" value="Transgly"/>
    <property type="match status" value="1"/>
</dbReference>
<feature type="active site" description="Acyl-ester intermediate; for transpeptidase activity" evidence="26">
    <location>
        <position position="490"/>
    </location>
</feature>
<feature type="transmembrane region" description="Helical" evidence="28">
    <location>
        <begin position="46"/>
        <end position="68"/>
    </location>
</feature>
<feature type="compositionally biased region" description="Basic residues" evidence="27">
    <location>
        <begin position="29"/>
        <end position="39"/>
    </location>
</feature>
<dbReference type="Gene3D" id="3.30.2060.10">
    <property type="entry name" value="Penicillin-binding protein 1b domain"/>
    <property type="match status" value="1"/>
</dbReference>
<proteinExistence type="inferred from homology"/>
<feature type="domain" description="Penicillin-binding protein transpeptidase" evidence="29">
    <location>
        <begin position="453"/>
        <end position="692"/>
    </location>
</feature>
<dbReference type="PANTHER" id="PTHR32282:SF11">
    <property type="entry name" value="PENICILLIN-BINDING PROTEIN 1B"/>
    <property type="match status" value="1"/>
</dbReference>
<comment type="similarity">
    <text evidence="4 25">In the C-terminal section; belongs to the transpeptidase family.</text>
</comment>
<dbReference type="InterPro" id="IPR050396">
    <property type="entry name" value="Glycosyltr_51/Transpeptidase"/>
</dbReference>
<comment type="similarity">
    <text evidence="5 25">In the N-terminal section; belongs to the glycosyltransferase 51 family.</text>
</comment>
<evidence type="ECO:0000256" key="11">
    <source>
        <dbReference type="ARBA" id="ARBA00022676"/>
    </source>
</evidence>
<evidence type="ECO:0000256" key="10">
    <source>
        <dbReference type="ARBA" id="ARBA00022670"/>
    </source>
</evidence>
<dbReference type="Pfam" id="PF14814">
    <property type="entry name" value="UB2H"/>
    <property type="match status" value="1"/>
</dbReference>
<keyword evidence="28" id="KW-1133">Transmembrane helix</keyword>
<evidence type="ECO:0000256" key="20">
    <source>
        <dbReference type="ARBA" id="ARBA00032454"/>
    </source>
</evidence>
<reference evidence="32 33" key="1">
    <citation type="submission" date="2019-10" db="EMBL/GenBank/DDBJ databases">
        <title>Vibrio sp. nov., isolated from Coralline algae surface.</title>
        <authorList>
            <person name="Geng Y."/>
            <person name="Zhang X."/>
        </authorList>
    </citation>
    <scope>NUCLEOTIDE SEQUENCE [LARGE SCALE GENOMIC DNA]</scope>
    <source>
        <strain evidence="32 33">SM1977</strain>
    </source>
</reference>
<keyword evidence="19 25" id="KW-0961">Cell wall biogenesis/degradation</keyword>
<gene>
    <name evidence="32" type="primary">mrcB</name>
    <name evidence="32" type="ORF">GFB47_01610</name>
</gene>
<comment type="catalytic activity">
    <reaction evidence="21">
        <text>Preferential cleavage: (Ac)2-L-Lys-D-Ala-|-D-Ala. Also transpeptidation of peptidyl-alanyl moieties that are N-acyl substituents of D-alanine.</text>
        <dbReference type="EC" id="3.4.16.4"/>
    </reaction>
</comment>
<comment type="pathway">
    <text evidence="23">Glycan biosynthesis.</text>
</comment>
<dbReference type="UniPathway" id="UPA00219"/>
<evidence type="ECO:0000256" key="28">
    <source>
        <dbReference type="SAM" id="Phobius"/>
    </source>
</evidence>
<feature type="domain" description="Glycosyl transferase family 51" evidence="30">
    <location>
        <begin position="189"/>
        <end position="361"/>
    </location>
</feature>
<dbReference type="GO" id="GO:0006508">
    <property type="term" value="P:proteolysis"/>
    <property type="evidence" value="ECO:0007669"/>
    <property type="project" value="UniProtKB-KW"/>
</dbReference>
<evidence type="ECO:0000259" key="29">
    <source>
        <dbReference type="Pfam" id="PF00905"/>
    </source>
</evidence>
<evidence type="ECO:0000256" key="6">
    <source>
        <dbReference type="ARBA" id="ARBA00018637"/>
    </source>
</evidence>
<dbReference type="FunFam" id="1.10.3810.10:FF:000002">
    <property type="entry name" value="Penicillin-binding protein 1B"/>
    <property type="match status" value="1"/>
</dbReference>
<evidence type="ECO:0000256" key="19">
    <source>
        <dbReference type="ARBA" id="ARBA00023316"/>
    </source>
</evidence>
<keyword evidence="28" id="KW-0812">Transmembrane</keyword>
<keyword evidence="17" id="KW-0046">Antibiotic resistance</keyword>
<dbReference type="SUPFAM" id="SSF56601">
    <property type="entry name" value="beta-lactamase/transpeptidase-like"/>
    <property type="match status" value="1"/>
</dbReference>
<evidence type="ECO:0000256" key="8">
    <source>
        <dbReference type="ARBA" id="ARBA00022519"/>
    </source>
</evidence>
<evidence type="ECO:0000256" key="4">
    <source>
        <dbReference type="ARBA" id="ARBA00007090"/>
    </source>
</evidence>
<comment type="subcellular location">
    <subcellularLocation>
        <location evidence="2">Cell inner membrane</location>
    </subcellularLocation>
</comment>
<keyword evidence="16 28" id="KW-0472">Membrane</keyword>
<dbReference type="GO" id="GO:0008658">
    <property type="term" value="F:penicillin binding"/>
    <property type="evidence" value="ECO:0007669"/>
    <property type="project" value="UniProtKB-UniRule"/>
</dbReference>
<evidence type="ECO:0000256" key="23">
    <source>
        <dbReference type="ARBA" id="ARBA00060592"/>
    </source>
</evidence>
<dbReference type="Pfam" id="PF00905">
    <property type="entry name" value="Transpeptidase"/>
    <property type="match status" value="1"/>
</dbReference>
<evidence type="ECO:0000256" key="5">
    <source>
        <dbReference type="ARBA" id="ARBA00007739"/>
    </source>
</evidence>
<dbReference type="AlphaFoldDB" id="A0A5Q0TG20"/>
<evidence type="ECO:0000256" key="22">
    <source>
        <dbReference type="ARBA" id="ARBA00049902"/>
    </source>
</evidence>
<dbReference type="Gene3D" id="3.40.710.10">
    <property type="entry name" value="DD-peptidase/beta-lactamase superfamily"/>
    <property type="match status" value="1"/>
</dbReference>
<comment type="function">
    <text evidence="1 25">Cell wall formation. Synthesis of cross-linked peptidoglycan from the lipid intermediates. The enzyme has a penicillin-insensitive transglycosylase N-terminal domain (formation of linear glycan strands) and a penicillin-sensitive transpeptidase C-terminal domain (cross-linking of the peptide subunits).</text>
</comment>
<evidence type="ECO:0000256" key="14">
    <source>
        <dbReference type="ARBA" id="ARBA00022960"/>
    </source>
</evidence>
<keyword evidence="18" id="KW-0511">Multifunctional enzyme</keyword>
<feature type="domain" description="Bifunctional transglycosylase second" evidence="31">
    <location>
        <begin position="94"/>
        <end position="177"/>
    </location>
</feature>
<comment type="pathway">
    <text evidence="3 25">Cell wall biogenesis; peptidoglycan biosynthesis.</text>
</comment>
<dbReference type="Proteomes" id="UP000348942">
    <property type="component" value="Chromosome 1"/>
</dbReference>
<keyword evidence="11 25" id="KW-0328">Glycosyltransferase</keyword>
<protein>
    <recommendedName>
        <fullName evidence="6 24">Penicillin-binding protein 1B</fullName>
        <shortName evidence="25">PBP-1b</shortName>
        <shortName evidence="25">PBP1b</shortName>
    </recommendedName>
    <alternativeName>
        <fullName evidence="20 25">Murein polymerase</fullName>
    </alternativeName>
</protein>
<evidence type="ECO:0000259" key="31">
    <source>
        <dbReference type="Pfam" id="PF14814"/>
    </source>
</evidence>
<keyword evidence="14 25" id="KW-0133">Cell shape</keyword>
<evidence type="ECO:0000256" key="9">
    <source>
        <dbReference type="ARBA" id="ARBA00022645"/>
    </source>
</evidence>
<dbReference type="InterPro" id="IPR036950">
    <property type="entry name" value="PBP_transglycosylase"/>
</dbReference>
<dbReference type="Gene3D" id="1.10.3810.10">
    <property type="entry name" value="Biosynthetic peptidoglycan transglycosylase-like"/>
    <property type="match status" value="1"/>
</dbReference>
<evidence type="ECO:0000256" key="13">
    <source>
        <dbReference type="ARBA" id="ARBA00022801"/>
    </source>
</evidence>
<dbReference type="NCBIfam" id="TIGR02074">
    <property type="entry name" value="PBP_1a_fam"/>
    <property type="match status" value="1"/>
</dbReference>
<evidence type="ECO:0000256" key="15">
    <source>
        <dbReference type="ARBA" id="ARBA00022984"/>
    </source>
</evidence>
<feature type="region of interest" description="Disordered" evidence="27">
    <location>
        <begin position="1"/>
        <end position="39"/>
    </location>
</feature>
<organism evidence="32 33">
    <name type="scientific">Vibrio algicola</name>
    <dbReference type="NCBI Taxonomy" id="2662262"/>
    <lineage>
        <taxon>Bacteria</taxon>
        <taxon>Pseudomonadati</taxon>
        <taxon>Pseudomonadota</taxon>
        <taxon>Gammaproteobacteria</taxon>
        <taxon>Vibrionales</taxon>
        <taxon>Vibrionaceae</taxon>
        <taxon>Vibrio</taxon>
    </lineage>
</organism>